<keyword evidence="3 5" id="KW-1133">Transmembrane helix</keyword>
<dbReference type="PROSITE" id="PS50893">
    <property type="entry name" value="ABC_TRANSPORTER_2"/>
    <property type="match status" value="1"/>
</dbReference>
<feature type="non-terminal residue" evidence="7">
    <location>
        <position position="278"/>
    </location>
</feature>
<feature type="domain" description="ABC transporter" evidence="6">
    <location>
        <begin position="109"/>
        <end position="278"/>
    </location>
</feature>
<dbReference type="GO" id="GO:0016020">
    <property type="term" value="C:membrane"/>
    <property type="evidence" value="ECO:0007669"/>
    <property type="project" value="UniProtKB-SubCell"/>
</dbReference>
<dbReference type="InterPro" id="IPR036640">
    <property type="entry name" value="ABC1_TM_sf"/>
</dbReference>
<comment type="subcellular location">
    <subcellularLocation>
        <location evidence="1">Membrane</location>
        <topology evidence="1">Multi-pass membrane protein</topology>
    </subcellularLocation>
</comment>
<evidence type="ECO:0000256" key="1">
    <source>
        <dbReference type="ARBA" id="ARBA00004141"/>
    </source>
</evidence>
<evidence type="ECO:0000313" key="7">
    <source>
        <dbReference type="EMBL" id="GAF97211.1"/>
    </source>
</evidence>
<feature type="transmembrane region" description="Helical" evidence="5">
    <location>
        <begin position="25"/>
        <end position="42"/>
    </location>
</feature>
<evidence type="ECO:0000259" key="6">
    <source>
        <dbReference type="PROSITE" id="PS50893"/>
    </source>
</evidence>
<dbReference type="PANTHER" id="PTHR24221">
    <property type="entry name" value="ATP-BINDING CASSETTE SUB-FAMILY B"/>
    <property type="match status" value="1"/>
</dbReference>
<evidence type="ECO:0000256" key="5">
    <source>
        <dbReference type="SAM" id="Phobius"/>
    </source>
</evidence>
<gene>
    <name evidence="7" type="ORF">S01H1_28435</name>
</gene>
<name>X0UD14_9ZZZZ</name>
<feature type="non-terminal residue" evidence="7">
    <location>
        <position position="1"/>
    </location>
</feature>
<dbReference type="AlphaFoldDB" id="X0UD14"/>
<dbReference type="Pfam" id="PF00005">
    <property type="entry name" value="ABC_tran"/>
    <property type="match status" value="1"/>
</dbReference>
<keyword evidence="2 5" id="KW-0812">Transmembrane</keyword>
<evidence type="ECO:0000256" key="2">
    <source>
        <dbReference type="ARBA" id="ARBA00022692"/>
    </source>
</evidence>
<comment type="caution">
    <text evidence="7">The sequence shown here is derived from an EMBL/GenBank/DDBJ whole genome shotgun (WGS) entry which is preliminary data.</text>
</comment>
<dbReference type="InterPro" id="IPR003439">
    <property type="entry name" value="ABC_transporter-like_ATP-bd"/>
</dbReference>
<evidence type="ECO:0000256" key="3">
    <source>
        <dbReference type="ARBA" id="ARBA00022989"/>
    </source>
</evidence>
<dbReference type="PROSITE" id="PS00211">
    <property type="entry name" value="ABC_TRANSPORTER_1"/>
    <property type="match status" value="1"/>
</dbReference>
<dbReference type="InterPro" id="IPR017871">
    <property type="entry name" value="ABC_transporter-like_CS"/>
</dbReference>
<dbReference type="SUPFAM" id="SSF52540">
    <property type="entry name" value="P-loop containing nucleoside triphosphate hydrolases"/>
    <property type="match status" value="1"/>
</dbReference>
<dbReference type="GO" id="GO:0005524">
    <property type="term" value="F:ATP binding"/>
    <property type="evidence" value="ECO:0007669"/>
    <property type="project" value="InterPro"/>
</dbReference>
<proteinExistence type="predicted"/>
<dbReference type="PANTHER" id="PTHR24221:SF654">
    <property type="entry name" value="ATP-BINDING CASSETTE SUB-FAMILY B MEMBER 6"/>
    <property type="match status" value="1"/>
</dbReference>
<dbReference type="Gene3D" id="3.40.50.300">
    <property type="entry name" value="P-loop containing nucleotide triphosphate hydrolases"/>
    <property type="match status" value="1"/>
</dbReference>
<reference evidence="7" key="1">
    <citation type="journal article" date="2014" name="Front. Microbiol.">
        <title>High frequency of phylogenetically diverse reductive dehalogenase-homologous genes in deep subseafloor sedimentary metagenomes.</title>
        <authorList>
            <person name="Kawai M."/>
            <person name="Futagami T."/>
            <person name="Toyoda A."/>
            <person name="Takaki Y."/>
            <person name="Nishi S."/>
            <person name="Hori S."/>
            <person name="Arai W."/>
            <person name="Tsubouchi T."/>
            <person name="Morono Y."/>
            <person name="Uchiyama I."/>
            <person name="Ito T."/>
            <person name="Fujiyama A."/>
            <person name="Inagaki F."/>
            <person name="Takami H."/>
        </authorList>
    </citation>
    <scope>NUCLEOTIDE SEQUENCE</scope>
    <source>
        <strain evidence="7">Expedition CK06-06</strain>
    </source>
</reference>
<dbReference type="EMBL" id="BARS01017379">
    <property type="protein sequence ID" value="GAF97211.1"/>
    <property type="molecule type" value="Genomic_DNA"/>
</dbReference>
<dbReference type="GO" id="GO:0034040">
    <property type="term" value="F:ATPase-coupled lipid transmembrane transporter activity"/>
    <property type="evidence" value="ECO:0007669"/>
    <property type="project" value="TreeGrafter"/>
</dbReference>
<accession>X0UD14</accession>
<dbReference type="SUPFAM" id="SSF90123">
    <property type="entry name" value="ABC transporter transmembrane region"/>
    <property type="match status" value="1"/>
</dbReference>
<organism evidence="7">
    <name type="scientific">marine sediment metagenome</name>
    <dbReference type="NCBI Taxonomy" id="412755"/>
    <lineage>
        <taxon>unclassified sequences</taxon>
        <taxon>metagenomes</taxon>
        <taxon>ecological metagenomes</taxon>
    </lineage>
</organism>
<sequence>LADNLYKKVMHWTRWQLGIGPMMDSSVFLIVPGILLLGKIYFTHTLGELISMLYAFSATYAPIKKLAGININLRTLQGATRRVFDIMHTVPSIQDKPDARVMPRLKDTIEFSHVDFCYEPGKFILRNISFTVNAGKMVAFVGSTGAGKSTLLDLIPRFYDVHSGSITIDGMDIKDATLESLRGQIATVSQESLLFHDTIANNINYNGDHYKKEQIENAAKTAQAHDFITAFPAQYETIVGDRGTLLSGGQRQRIAIARTILKDPAIMILDEPASALDP</sequence>
<dbReference type="InterPro" id="IPR027417">
    <property type="entry name" value="P-loop_NTPase"/>
</dbReference>
<dbReference type="InterPro" id="IPR039421">
    <property type="entry name" value="Type_1_exporter"/>
</dbReference>
<dbReference type="GO" id="GO:0016887">
    <property type="term" value="F:ATP hydrolysis activity"/>
    <property type="evidence" value="ECO:0007669"/>
    <property type="project" value="InterPro"/>
</dbReference>
<keyword evidence="4 5" id="KW-0472">Membrane</keyword>
<evidence type="ECO:0000256" key="4">
    <source>
        <dbReference type="ARBA" id="ARBA00023136"/>
    </source>
</evidence>
<protein>
    <recommendedName>
        <fullName evidence="6">ABC transporter domain-containing protein</fullName>
    </recommendedName>
</protein>
<dbReference type="Gene3D" id="1.20.1560.10">
    <property type="entry name" value="ABC transporter type 1, transmembrane domain"/>
    <property type="match status" value="1"/>
</dbReference>